<dbReference type="PANTHER" id="PTHR47506:SF10">
    <property type="entry name" value="TRANSCRIPTIONAL REGULATORY PROTEIN"/>
    <property type="match status" value="1"/>
</dbReference>
<dbReference type="PANTHER" id="PTHR47506">
    <property type="entry name" value="TRANSCRIPTIONAL REGULATORY PROTEIN"/>
    <property type="match status" value="1"/>
</dbReference>
<gene>
    <name evidence="8" type="primary">comR</name>
    <name evidence="7" type="ORF">CNEO2_500036</name>
    <name evidence="6" type="ORF">CNEO_42986</name>
    <name evidence="8" type="ORF">CNEONATNEC25_02369</name>
</gene>
<dbReference type="GO" id="GO:0003677">
    <property type="term" value="F:DNA binding"/>
    <property type="evidence" value="ECO:0007669"/>
    <property type="project" value="UniProtKB-UniRule"/>
</dbReference>
<evidence type="ECO:0000313" key="7">
    <source>
        <dbReference type="EMBL" id="CAI3647003.1"/>
    </source>
</evidence>
<dbReference type="RefSeq" id="WP_125149825.1">
    <property type="nucleotide sequence ID" value="NZ_CAKJVE010000004.1"/>
</dbReference>
<dbReference type="EMBL" id="CAKJVE010000004">
    <property type="protein sequence ID" value="CAG9707378.1"/>
    <property type="molecule type" value="Genomic_DNA"/>
</dbReference>
<dbReference type="PROSITE" id="PS50977">
    <property type="entry name" value="HTH_TETR_2"/>
    <property type="match status" value="1"/>
</dbReference>
<feature type="domain" description="HTH tetR-type" evidence="5">
    <location>
        <begin position="6"/>
        <end position="66"/>
    </location>
</feature>
<evidence type="ECO:0000313" key="9">
    <source>
        <dbReference type="Proteomes" id="UP000431451"/>
    </source>
</evidence>
<dbReference type="AlphaFoldDB" id="A0A650MEY9"/>
<dbReference type="Pfam" id="PF16925">
    <property type="entry name" value="TetR_C_13"/>
    <property type="match status" value="1"/>
</dbReference>
<evidence type="ECO:0000256" key="4">
    <source>
        <dbReference type="PROSITE-ProRule" id="PRU00335"/>
    </source>
</evidence>
<keyword evidence="2 4" id="KW-0238">DNA-binding</keyword>
<protein>
    <submittedName>
        <fullName evidence="8">HTH-type transcriptional repressor ComR</fullName>
    </submittedName>
    <submittedName>
        <fullName evidence="6">Transcriptional regulator, TetR-type</fullName>
    </submittedName>
</protein>
<dbReference type="Gene3D" id="1.10.357.10">
    <property type="entry name" value="Tetracycline Repressor, domain 2"/>
    <property type="match status" value="1"/>
</dbReference>
<dbReference type="SUPFAM" id="SSF48498">
    <property type="entry name" value="Tetracyclin repressor-like, C-terminal domain"/>
    <property type="match status" value="1"/>
</dbReference>
<dbReference type="InterPro" id="IPR036271">
    <property type="entry name" value="Tet_transcr_reg_TetR-rel_C_sf"/>
</dbReference>
<dbReference type="InterPro" id="IPR011075">
    <property type="entry name" value="TetR_C"/>
</dbReference>
<feature type="DNA-binding region" description="H-T-H motif" evidence="4">
    <location>
        <begin position="29"/>
        <end position="48"/>
    </location>
</feature>
<dbReference type="Pfam" id="PF00440">
    <property type="entry name" value="TetR_N"/>
    <property type="match status" value="1"/>
</dbReference>
<dbReference type="EMBL" id="UWJD01000002">
    <property type="protein sequence ID" value="VCT84768.1"/>
    <property type="molecule type" value="Genomic_DNA"/>
</dbReference>
<dbReference type="Proteomes" id="UP000789738">
    <property type="component" value="Unassembled WGS sequence"/>
</dbReference>
<evidence type="ECO:0000256" key="3">
    <source>
        <dbReference type="ARBA" id="ARBA00023163"/>
    </source>
</evidence>
<reference evidence="8 9" key="1">
    <citation type="submission" date="2018-06" db="EMBL/GenBank/DDBJ databases">
        <authorList>
            <consortium name="IHU Genomes"/>
        </authorList>
    </citation>
    <scope>NUCLEOTIDE SEQUENCE [LARGE SCALE GENOMIC DNA]</scope>
    <source>
        <strain evidence="8 9">NEC25</strain>
    </source>
</reference>
<name>A0A650MEY9_9CLOT</name>
<keyword evidence="3" id="KW-0804">Transcription</keyword>
<sequence>MGRSKEFDTDKALIQAMELFWSNGYEKTSIQDLLDVMGIHRKSLYDTFGDKHELYMEAVKRYQQIVERNIKKQLIQGSSIKEIIKNLFYMIIDNERFRKHGCLFVNMAVELSACDDEAKTRSIEHYKNIETLFYELLLQGQETGEIGANKDATMLAQYFLNSWTGIRVLGKTLNDRKVFENIIEATLSILD</sequence>
<organism evidence="8 9">
    <name type="scientific">Clostridium neonatale</name>
    <dbReference type="NCBI Taxonomy" id="137838"/>
    <lineage>
        <taxon>Bacteria</taxon>
        <taxon>Bacillati</taxon>
        <taxon>Bacillota</taxon>
        <taxon>Clostridia</taxon>
        <taxon>Eubacteriales</taxon>
        <taxon>Clostridiaceae</taxon>
        <taxon>Clostridium</taxon>
    </lineage>
</organism>
<proteinExistence type="predicted"/>
<accession>A0A650MEY9</accession>
<dbReference type="Proteomes" id="UP001189143">
    <property type="component" value="Unassembled WGS sequence"/>
</dbReference>
<evidence type="ECO:0000313" key="8">
    <source>
        <dbReference type="EMBL" id="VCT84768.1"/>
    </source>
</evidence>
<keyword evidence="1" id="KW-0805">Transcription regulation</keyword>
<reference evidence="7" key="3">
    <citation type="submission" date="2022-10" db="EMBL/GenBank/DDBJ databases">
        <authorList>
            <person name="Aires J."/>
            <person name="Mesa V."/>
        </authorList>
    </citation>
    <scope>NUCLEOTIDE SEQUENCE</scope>
    <source>
        <strain evidence="7">Clostridium neonatale JD116</strain>
    </source>
</reference>
<dbReference type="Gene3D" id="1.10.10.60">
    <property type="entry name" value="Homeodomain-like"/>
    <property type="match status" value="1"/>
</dbReference>
<dbReference type="Proteomes" id="UP000431451">
    <property type="component" value="Unassembled WGS sequence"/>
</dbReference>
<dbReference type="InterPro" id="IPR009057">
    <property type="entry name" value="Homeodomain-like_sf"/>
</dbReference>
<dbReference type="EMBL" id="CAMTCP010000249">
    <property type="protein sequence ID" value="CAI3647003.1"/>
    <property type="molecule type" value="Genomic_DNA"/>
</dbReference>
<evidence type="ECO:0000256" key="2">
    <source>
        <dbReference type="ARBA" id="ARBA00023125"/>
    </source>
</evidence>
<reference evidence="6" key="2">
    <citation type="submission" date="2021-10" db="EMBL/GenBank/DDBJ databases">
        <authorList>
            <person name="Mesa V."/>
        </authorList>
    </citation>
    <scope>NUCLEOTIDE SEQUENCE</scope>
    <source>
        <strain evidence="6">CC3_PB</strain>
    </source>
</reference>
<dbReference type="InterPro" id="IPR001647">
    <property type="entry name" value="HTH_TetR"/>
</dbReference>
<evidence type="ECO:0000313" key="6">
    <source>
        <dbReference type="EMBL" id="CAG9707378.1"/>
    </source>
</evidence>
<evidence type="ECO:0000256" key="1">
    <source>
        <dbReference type="ARBA" id="ARBA00023015"/>
    </source>
</evidence>
<dbReference type="SUPFAM" id="SSF46689">
    <property type="entry name" value="Homeodomain-like"/>
    <property type="match status" value="1"/>
</dbReference>
<evidence type="ECO:0000259" key="5">
    <source>
        <dbReference type="PROSITE" id="PS50977"/>
    </source>
</evidence>